<dbReference type="EMBL" id="JBHSDK010000003">
    <property type="protein sequence ID" value="MFC4334170.1"/>
    <property type="molecule type" value="Genomic_DNA"/>
</dbReference>
<evidence type="ECO:0000256" key="1">
    <source>
        <dbReference type="SAM" id="MobiDB-lite"/>
    </source>
</evidence>
<name>A0ABV8TTS6_9ACTN</name>
<evidence type="ECO:0000313" key="3">
    <source>
        <dbReference type="Proteomes" id="UP001595823"/>
    </source>
</evidence>
<reference evidence="3" key="1">
    <citation type="journal article" date="2019" name="Int. J. Syst. Evol. Microbiol.">
        <title>The Global Catalogue of Microorganisms (GCM) 10K type strain sequencing project: providing services to taxonomists for standard genome sequencing and annotation.</title>
        <authorList>
            <consortium name="The Broad Institute Genomics Platform"/>
            <consortium name="The Broad Institute Genome Sequencing Center for Infectious Disease"/>
            <person name="Wu L."/>
            <person name="Ma J."/>
        </authorList>
    </citation>
    <scope>NUCLEOTIDE SEQUENCE [LARGE SCALE GENOMIC DNA]</scope>
    <source>
        <strain evidence="3">IBRC-M 10908</strain>
    </source>
</reference>
<proteinExistence type="predicted"/>
<sequence length="126" mass="13871">MSTFDEFRREFIEGKQSLDAVADVNERADRSEFGDGAVYGRADRARDLRPPIGVFGPFIELDFNLIFVVVEPDNGAVDAFTSMRQVGWRGGTSPPRSHRSGRDTLASSGSCNTGQRAILVTQRQCS</sequence>
<feature type="non-terminal residue" evidence="2">
    <location>
        <position position="126"/>
    </location>
</feature>
<protein>
    <submittedName>
        <fullName evidence="2">Uncharacterized protein</fullName>
    </submittedName>
</protein>
<dbReference type="RefSeq" id="WP_380618071.1">
    <property type="nucleotide sequence ID" value="NZ_JBHSDK010000003.1"/>
</dbReference>
<feature type="region of interest" description="Disordered" evidence="1">
    <location>
        <begin position="88"/>
        <end position="111"/>
    </location>
</feature>
<organism evidence="2 3">
    <name type="scientific">Salininema proteolyticum</name>
    <dbReference type="NCBI Taxonomy" id="1607685"/>
    <lineage>
        <taxon>Bacteria</taxon>
        <taxon>Bacillati</taxon>
        <taxon>Actinomycetota</taxon>
        <taxon>Actinomycetes</taxon>
        <taxon>Glycomycetales</taxon>
        <taxon>Glycomycetaceae</taxon>
        <taxon>Salininema</taxon>
    </lineage>
</organism>
<evidence type="ECO:0000313" key="2">
    <source>
        <dbReference type="EMBL" id="MFC4334170.1"/>
    </source>
</evidence>
<dbReference type="Proteomes" id="UP001595823">
    <property type="component" value="Unassembled WGS sequence"/>
</dbReference>
<gene>
    <name evidence="2" type="ORF">ACFPET_03060</name>
</gene>
<accession>A0ABV8TTS6</accession>
<comment type="caution">
    <text evidence="2">The sequence shown here is derived from an EMBL/GenBank/DDBJ whole genome shotgun (WGS) entry which is preliminary data.</text>
</comment>
<keyword evidence="3" id="KW-1185">Reference proteome</keyword>